<comment type="caution">
    <text evidence="1">The sequence shown here is derived from an EMBL/GenBank/DDBJ whole genome shotgun (WGS) entry which is preliminary data.</text>
</comment>
<dbReference type="InterPro" id="IPR050767">
    <property type="entry name" value="Sel1_AlgK"/>
</dbReference>
<gene>
    <name evidence="1" type="ORF">KJP28_06210</name>
</gene>
<dbReference type="PANTHER" id="PTHR11102">
    <property type="entry name" value="SEL-1-LIKE PROTEIN"/>
    <property type="match status" value="1"/>
</dbReference>
<name>A0ABS6T1A9_9RHOB</name>
<dbReference type="Pfam" id="PF08238">
    <property type="entry name" value="Sel1"/>
    <property type="match status" value="6"/>
</dbReference>
<dbReference type="Proteomes" id="UP000756530">
    <property type="component" value="Unassembled WGS sequence"/>
</dbReference>
<organism evidence="1 2">
    <name type="scientific">Maritimibacter dapengensis</name>
    <dbReference type="NCBI Taxonomy" id="2836868"/>
    <lineage>
        <taxon>Bacteria</taxon>
        <taxon>Pseudomonadati</taxon>
        <taxon>Pseudomonadota</taxon>
        <taxon>Alphaproteobacteria</taxon>
        <taxon>Rhodobacterales</taxon>
        <taxon>Roseobacteraceae</taxon>
        <taxon>Maritimibacter</taxon>
    </lineage>
</organism>
<protein>
    <submittedName>
        <fullName evidence="1">Sel1 repeat family protein</fullName>
    </submittedName>
</protein>
<reference evidence="1 2" key="1">
    <citation type="submission" date="2021-05" db="EMBL/GenBank/DDBJ databases">
        <title>Culturable bacteria isolated from Daya Bay.</title>
        <authorList>
            <person name="Zheng W."/>
            <person name="Yu S."/>
            <person name="Huang Y."/>
        </authorList>
    </citation>
    <scope>NUCLEOTIDE SEQUENCE [LARGE SCALE GENOMIC DNA]</scope>
    <source>
        <strain evidence="1 2">DP4N28-5</strain>
    </source>
</reference>
<dbReference type="InterPro" id="IPR006597">
    <property type="entry name" value="Sel1-like"/>
</dbReference>
<proteinExistence type="predicted"/>
<dbReference type="RefSeq" id="WP_218391642.1">
    <property type="nucleotide sequence ID" value="NZ_JAHUZE010000001.1"/>
</dbReference>
<dbReference type="PANTHER" id="PTHR11102:SF160">
    <property type="entry name" value="ERAD-ASSOCIATED E3 UBIQUITIN-PROTEIN LIGASE COMPONENT HRD3"/>
    <property type="match status" value="1"/>
</dbReference>
<evidence type="ECO:0000313" key="2">
    <source>
        <dbReference type="Proteomes" id="UP000756530"/>
    </source>
</evidence>
<sequence length="422" mass="46440">MIFKTHLKAGRSFRSLLRAFAFTKNTLQTKRSQRCPTAMCLILAACSIAIANPAKSESAFDRGYALLLKGTPDDVARATHELVAASNEGDLRATFIIGTLLQYGVAYERNEAAALKYYLHAADRGLPAAALAASDLFYFPKQNKSLTDNERAFHYAKQAAAAGSSDAMTHLANLYWRGTGVEESQSEAVRLLHTAMELGHADAGTWLGRLYREGTISTDGFDQIVRKITPLAESGDPAAQVSLARIVHSGWNGEPNREVGENLFRRAADAGNSQGQFTMCRFARRDGQASAAYKWCSLAAQQDHVGAMNLLSFAHLKGDAAPRDTSAALHLAWSAAIMGSREGQRLVKRVYDEIAKQKVLAAEAARREKNREAILRFIGWALTPPPPEKDPYLSRQWDQFQQDQQRLQRQVNELSAIAWSGL</sequence>
<keyword evidence="2" id="KW-1185">Reference proteome</keyword>
<dbReference type="SMART" id="SM00671">
    <property type="entry name" value="SEL1"/>
    <property type="match status" value="6"/>
</dbReference>
<accession>A0ABS6T1A9</accession>
<dbReference type="EMBL" id="JAHUZE010000001">
    <property type="protein sequence ID" value="MBV7378513.1"/>
    <property type="molecule type" value="Genomic_DNA"/>
</dbReference>
<evidence type="ECO:0000313" key="1">
    <source>
        <dbReference type="EMBL" id="MBV7378513.1"/>
    </source>
</evidence>